<accession>F4Q1W8</accession>
<evidence type="ECO:0000259" key="7">
    <source>
        <dbReference type="Pfam" id="PF22770"/>
    </source>
</evidence>
<reference evidence="9" key="1">
    <citation type="journal article" date="2011" name="Genome Res.">
        <title>Phylogeny-wide analysis of social amoeba genomes highlights ancient origins for complex intercellular communication.</title>
        <authorList>
            <person name="Heidel A.J."/>
            <person name="Lawal H.M."/>
            <person name="Felder M."/>
            <person name="Schilde C."/>
            <person name="Helps N.R."/>
            <person name="Tunggal B."/>
            <person name="Rivero F."/>
            <person name="John U."/>
            <person name="Schleicher M."/>
            <person name="Eichinger L."/>
            <person name="Platzer M."/>
            <person name="Noegel A.A."/>
            <person name="Schaap P."/>
            <person name="Gloeckner G."/>
        </authorList>
    </citation>
    <scope>NUCLEOTIDE SEQUENCE [LARGE SCALE GENOMIC DNA]</scope>
    <source>
        <strain evidence="9">SH3</strain>
    </source>
</reference>
<evidence type="ECO:0000256" key="1">
    <source>
        <dbReference type="ARBA" id="ARBA00004123"/>
    </source>
</evidence>
<gene>
    <name evidence="8" type="primary">pop1</name>
    <name evidence="8" type="ORF">DFA_06654</name>
</gene>
<feature type="domain" description="POP1 C-terminal" evidence="7">
    <location>
        <begin position="704"/>
        <end position="753"/>
    </location>
</feature>
<evidence type="ECO:0000256" key="4">
    <source>
        <dbReference type="SAM" id="MobiDB-lite"/>
    </source>
</evidence>
<dbReference type="OrthoDB" id="442863at2759"/>
<dbReference type="InterPro" id="IPR009723">
    <property type="entry name" value="Pop1_N"/>
</dbReference>
<evidence type="ECO:0000313" key="8">
    <source>
        <dbReference type="EMBL" id="EGG17988.1"/>
    </source>
</evidence>
<evidence type="ECO:0000259" key="5">
    <source>
        <dbReference type="Pfam" id="PF06978"/>
    </source>
</evidence>
<dbReference type="GO" id="GO:0005655">
    <property type="term" value="C:nucleolar ribonuclease P complex"/>
    <property type="evidence" value="ECO:0007669"/>
    <property type="project" value="InterPro"/>
</dbReference>
<dbReference type="RefSeq" id="XP_004356880.1">
    <property type="nucleotide sequence ID" value="XM_004356827.1"/>
</dbReference>
<dbReference type="SUPFAM" id="SSF103025">
    <property type="entry name" value="Folate-binding domain"/>
    <property type="match status" value="1"/>
</dbReference>
<feature type="domain" description="Pop1 N-terminal" evidence="5">
    <location>
        <begin position="82"/>
        <end position="164"/>
    </location>
</feature>
<evidence type="ECO:0000259" key="6">
    <source>
        <dbReference type="Pfam" id="PF08170"/>
    </source>
</evidence>
<comment type="subcellular location">
    <subcellularLocation>
        <location evidence="1">Nucleus</location>
    </subcellularLocation>
</comment>
<keyword evidence="2" id="KW-0819">tRNA processing</keyword>
<dbReference type="GO" id="GO:0001682">
    <property type="term" value="P:tRNA 5'-leader removal"/>
    <property type="evidence" value="ECO:0007669"/>
    <property type="project" value="InterPro"/>
</dbReference>
<evidence type="ECO:0000256" key="2">
    <source>
        <dbReference type="ARBA" id="ARBA00022694"/>
    </source>
</evidence>
<sequence length="783" mass="90275">MSSYHKYLLERTHQVKALLQQIEQKKSNARAFQSLPRHLRRRTMSTNAYRVPLHIRQRARSEMEKSAKGGPSESGSFIRAKKVVHRKAKRRPPYIQKDFVRRQRVNKWLETHIWHAKRMFMTNIWRYRLAVKPTAKGRRSVIRASNSLSTVCDRSYMVCLEITGSESSIAALFKTMTPPDSLSVNSRTYINGDREGSIDLYYPNRYPFHFICPSQFHWKPSTTNEKEQVEENESRQLWLWIHPSSILDIQSILQNQSKEHKISIKSLQDKLQRFELTGAKCNSALHSVLVPIDIDGNNNNNNNSMKGAHSLWNSLKQLRSTATLPTSVILGLTVLDPRLVCHVPESIAQCVDSVAKPPLSKEEQQKATITQQEINRLIVNWSSQKVSYSPIYEESKRLEMSKNIEKVSSVYQRRKNPFAIKNNTNNYSTPSILLIQRDGGLSRGYGSGFDIIIPEGWGQAFWLSLVYSGSWAIGLQNRDEMLLEQGIPSYPRDYPDSNAYKEYHQAIENDKLEKYKRTPSGKRPNYIHNQVYFPFNPNWNWILDLDNQDNESFYQQLNNDKDEEVLIKKEKLQQQETSVTLENQKKKTKLTKTDTTPKKAEEEEFIKHTINKASPYFVYRGKSALSILNLKLPSIMKNYDSKIKKDLYKRGLVRVSVKMLYGGRPVMNSVIYAPNQKDLEYQKKCEFFRHSPSPPLEYKDANDIPSNEIELKENSTRTPIGYIVSGDQSLIRGVGQGIGYCSAYSFIRLEKNAINVNLSPIGFAFVQIPTSSTLYPVILTIQP</sequence>
<dbReference type="GO" id="GO:0000172">
    <property type="term" value="C:ribonuclease MRP complex"/>
    <property type="evidence" value="ECO:0007669"/>
    <property type="project" value="InterPro"/>
</dbReference>
<organism evidence="8 9">
    <name type="scientific">Cavenderia fasciculata</name>
    <name type="common">Slime mold</name>
    <name type="synonym">Dictyostelium fasciculatum</name>
    <dbReference type="NCBI Taxonomy" id="261658"/>
    <lineage>
        <taxon>Eukaryota</taxon>
        <taxon>Amoebozoa</taxon>
        <taxon>Evosea</taxon>
        <taxon>Eumycetozoa</taxon>
        <taxon>Dictyostelia</taxon>
        <taxon>Acytosteliales</taxon>
        <taxon>Cavenderiaceae</taxon>
        <taxon>Cavenderia</taxon>
    </lineage>
</organism>
<dbReference type="GeneID" id="14870204"/>
<name>F4Q1W8_CACFS</name>
<evidence type="ECO:0000256" key="3">
    <source>
        <dbReference type="ARBA" id="ARBA00023242"/>
    </source>
</evidence>
<proteinExistence type="predicted"/>
<feature type="domain" description="Pop1 N-terminal" evidence="5">
    <location>
        <begin position="11"/>
        <end position="68"/>
    </location>
</feature>
<dbReference type="InterPro" id="IPR055079">
    <property type="entry name" value="POP1_C"/>
</dbReference>
<dbReference type="OMA" id="RRTMSHN"/>
<evidence type="ECO:0000313" key="9">
    <source>
        <dbReference type="Proteomes" id="UP000007797"/>
    </source>
</evidence>
<dbReference type="Pfam" id="PF22770">
    <property type="entry name" value="POP1_C"/>
    <property type="match status" value="1"/>
</dbReference>
<dbReference type="InterPro" id="IPR039182">
    <property type="entry name" value="Pop1"/>
</dbReference>
<dbReference type="Pfam" id="PF08170">
    <property type="entry name" value="POPLD"/>
    <property type="match status" value="1"/>
</dbReference>
<feature type="region of interest" description="Disordered" evidence="4">
    <location>
        <begin position="57"/>
        <end position="82"/>
    </location>
</feature>
<dbReference type="PANTHER" id="PTHR22731">
    <property type="entry name" value="RIBONUCLEASES P/MRP PROTEIN SUBUNIT POP1"/>
    <property type="match status" value="1"/>
</dbReference>
<dbReference type="Proteomes" id="UP000007797">
    <property type="component" value="Unassembled WGS sequence"/>
</dbReference>
<dbReference type="EMBL" id="GL883020">
    <property type="protein sequence ID" value="EGG17988.1"/>
    <property type="molecule type" value="Genomic_DNA"/>
</dbReference>
<dbReference type="PANTHER" id="PTHR22731:SF3">
    <property type="entry name" value="RIBONUCLEASES P_MRP PROTEIN SUBUNIT POP1"/>
    <property type="match status" value="1"/>
</dbReference>
<dbReference type="Pfam" id="PF06978">
    <property type="entry name" value="POP1_N"/>
    <property type="match status" value="2"/>
</dbReference>
<keyword evidence="9" id="KW-1185">Reference proteome</keyword>
<dbReference type="AlphaFoldDB" id="F4Q1W8"/>
<feature type="domain" description="POPLD" evidence="6">
    <location>
        <begin position="448"/>
        <end position="539"/>
    </location>
</feature>
<protein>
    <submittedName>
        <fullName evidence="8">RNase P protein subunit</fullName>
    </submittedName>
</protein>
<dbReference type="InterPro" id="IPR012590">
    <property type="entry name" value="POPLD_dom"/>
</dbReference>
<dbReference type="KEGG" id="dfa:DFA_06654"/>
<keyword evidence="3" id="KW-0539">Nucleus</keyword>
<dbReference type="STRING" id="1054147.F4Q1W8"/>